<protein>
    <submittedName>
        <fullName evidence="1">U-box domain-containing protein 43</fullName>
    </submittedName>
</protein>
<gene>
    <name evidence="1" type="primary">PUB43_3</name>
    <name evidence="1" type="ORF">CK203_102189</name>
</gene>
<dbReference type="PANTHER" id="PTHR45958:SF15">
    <property type="entry name" value="RING-TYPE E3 UBIQUITIN TRANSFERASE"/>
    <property type="match status" value="1"/>
</dbReference>
<dbReference type="PANTHER" id="PTHR45958">
    <property type="entry name" value="RING-TYPE E3 UBIQUITIN TRANSFERASE"/>
    <property type="match status" value="1"/>
</dbReference>
<dbReference type="SUPFAM" id="SSF48371">
    <property type="entry name" value="ARM repeat"/>
    <property type="match status" value="1"/>
</dbReference>
<dbReference type="AlphaFoldDB" id="A0A438F7G7"/>
<dbReference type="InterPro" id="IPR052608">
    <property type="entry name" value="U-box_domain_protein"/>
</dbReference>
<accession>A0A438F7G7</accession>
<name>A0A438F7G7_VITVI</name>
<comment type="caution">
    <text evidence="1">The sequence shown here is derived from an EMBL/GenBank/DDBJ whole genome shotgun (WGS) entry which is preliminary data.</text>
</comment>
<organism evidence="1 2">
    <name type="scientific">Vitis vinifera</name>
    <name type="common">Grape</name>
    <dbReference type="NCBI Taxonomy" id="29760"/>
    <lineage>
        <taxon>Eukaryota</taxon>
        <taxon>Viridiplantae</taxon>
        <taxon>Streptophyta</taxon>
        <taxon>Embryophyta</taxon>
        <taxon>Tracheophyta</taxon>
        <taxon>Spermatophyta</taxon>
        <taxon>Magnoliopsida</taxon>
        <taxon>eudicotyledons</taxon>
        <taxon>Gunneridae</taxon>
        <taxon>Pentapetalae</taxon>
        <taxon>rosids</taxon>
        <taxon>Vitales</taxon>
        <taxon>Vitaceae</taxon>
        <taxon>Viteae</taxon>
        <taxon>Vitis</taxon>
    </lineage>
</organism>
<dbReference type="InterPro" id="IPR011989">
    <property type="entry name" value="ARM-like"/>
</dbReference>
<proteinExistence type="predicted"/>
<dbReference type="Proteomes" id="UP000288805">
    <property type="component" value="Unassembled WGS sequence"/>
</dbReference>
<evidence type="ECO:0000313" key="2">
    <source>
        <dbReference type="Proteomes" id="UP000288805"/>
    </source>
</evidence>
<dbReference type="Gene3D" id="1.25.10.10">
    <property type="entry name" value="Leucine-rich Repeat Variant"/>
    <property type="match status" value="2"/>
</dbReference>
<reference evidence="1 2" key="1">
    <citation type="journal article" date="2018" name="PLoS Genet.">
        <title>Population sequencing reveals clonal diversity and ancestral inbreeding in the grapevine cultivar Chardonnay.</title>
        <authorList>
            <person name="Roach M.J."/>
            <person name="Johnson D.L."/>
            <person name="Bohlmann J."/>
            <person name="van Vuuren H.J."/>
            <person name="Jones S.J."/>
            <person name="Pretorius I.S."/>
            <person name="Schmidt S.A."/>
            <person name="Borneman A.R."/>
        </authorList>
    </citation>
    <scope>NUCLEOTIDE SEQUENCE [LARGE SCALE GENOMIC DNA]</scope>
    <source>
        <strain evidence="2">cv. Chardonnay</strain>
        <tissue evidence="1">Leaf</tissue>
    </source>
</reference>
<dbReference type="InterPro" id="IPR016024">
    <property type="entry name" value="ARM-type_fold"/>
</dbReference>
<evidence type="ECO:0000313" key="1">
    <source>
        <dbReference type="EMBL" id="RVW55903.1"/>
    </source>
</evidence>
<dbReference type="EMBL" id="QGNW01001105">
    <property type="protein sequence ID" value="RVW55903.1"/>
    <property type="molecule type" value="Genomic_DNA"/>
</dbReference>
<sequence>MGAKENALTALFRFTDPANLDSQRKVVELGAYPLLVRFLRVGSVTAKARAAALIGNLSTSSPELAVVPKPARCLCFRSSRVPLCPAHGGICSVETTFCLLKADALAGLVALLHEEIDATAYEAIQTLSTLVREDSPQRGANVLHKADAINPTLEILNWGPGPLKEQALVLLEKVLTVKEMVESMDQ</sequence>